<feature type="chain" id="PRO_5006444782" evidence="1">
    <location>
        <begin position="29"/>
        <end position="125"/>
    </location>
</feature>
<sequence>MKGQVQSIFCAVLIAAFLATLLPLSAPAAQVRQCSAAVPKSAKGHWSWRMIDGRKCWYSGKAVIARSALRWPAAAPAPVQAKAEAAPKVTVSVAAEKRSDPMEAQAQMTDDDSFESRWQLRVVSR</sequence>
<dbReference type="EMBL" id="LLYB01000051">
    <property type="protein sequence ID" value="KRR25915.1"/>
    <property type="molecule type" value="Genomic_DNA"/>
</dbReference>
<proteinExistence type="predicted"/>
<gene>
    <name evidence="2" type="ORF">CQ14_33085</name>
</gene>
<dbReference type="OrthoDB" id="8240548at2"/>
<keyword evidence="1" id="KW-0732">Signal</keyword>
<protein>
    <submittedName>
        <fullName evidence="2">Uncharacterized protein</fullName>
    </submittedName>
</protein>
<feature type="signal peptide" evidence="1">
    <location>
        <begin position="1"/>
        <end position="28"/>
    </location>
</feature>
<evidence type="ECO:0000313" key="2">
    <source>
        <dbReference type="EMBL" id="KRR25915.1"/>
    </source>
</evidence>
<reference evidence="2 3" key="1">
    <citation type="submission" date="2014-03" db="EMBL/GenBank/DDBJ databases">
        <title>Bradyrhizobium valentinum sp. nov., isolated from effective nodules of Lupinus mariae-josephae, a lupine endemic of basic-lime soils in Eastern Spain.</title>
        <authorList>
            <person name="Duran D."/>
            <person name="Rey L."/>
            <person name="Navarro A."/>
            <person name="Busquets A."/>
            <person name="Imperial J."/>
            <person name="Ruiz-Argueso T."/>
        </authorList>
    </citation>
    <scope>NUCLEOTIDE SEQUENCE [LARGE SCALE GENOMIC DNA]</scope>
    <source>
        <strain evidence="2 3">CCBAU 23086</strain>
    </source>
</reference>
<accession>A0A0R3N1C9</accession>
<evidence type="ECO:0000256" key="1">
    <source>
        <dbReference type="SAM" id="SignalP"/>
    </source>
</evidence>
<name>A0A0R3N1C9_9BRAD</name>
<dbReference type="Proteomes" id="UP000051660">
    <property type="component" value="Unassembled WGS sequence"/>
</dbReference>
<organism evidence="2 3">
    <name type="scientific">Bradyrhizobium lablabi</name>
    <dbReference type="NCBI Taxonomy" id="722472"/>
    <lineage>
        <taxon>Bacteria</taxon>
        <taxon>Pseudomonadati</taxon>
        <taxon>Pseudomonadota</taxon>
        <taxon>Alphaproteobacteria</taxon>
        <taxon>Hyphomicrobiales</taxon>
        <taxon>Nitrobacteraceae</taxon>
        <taxon>Bradyrhizobium</taxon>
    </lineage>
</organism>
<comment type="caution">
    <text evidence="2">The sequence shown here is derived from an EMBL/GenBank/DDBJ whole genome shotgun (WGS) entry which is preliminary data.</text>
</comment>
<dbReference type="RefSeq" id="WP_057857492.1">
    <property type="nucleotide sequence ID" value="NZ_LLYB01000051.1"/>
</dbReference>
<evidence type="ECO:0000313" key="3">
    <source>
        <dbReference type="Proteomes" id="UP000051660"/>
    </source>
</evidence>
<dbReference type="AlphaFoldDB" id="A0A0R3N1C9"/>